<sequence>MQYRYTRREVATLALGAATPLAGCLGGSATSEGSSARTDTAPPPRRGPPTADRSPYLAYDRRRLRENVVSGGVPKDGIPAVDDPQFVDASAASLRDEDIVFGVLRGGAATAYPRKLLVHHEIVNDRLDRVPVSVTYCPLTGTAMGFERGDTSFGVSGDLVNSNLLMYDRATDSRWPQMLATAISGPLAGQSLREFGLVWTTWERWRGRHPGTRVLSEDTGYVRNYGVDPYGSYGPKRGYYARDSTMYSPLATDDRLGAKAVVVGVRTDRGAAAVTHARLRRRGLVTLSVGDDRILVVHDPDLDAAYGYRPSAGADVSATADGVAVDGTTHPPASLPFERHPAVEAMWFAWAGFYPGTALHA</sequence>
<accession>A0ABD5ZXS6</accession>
<dbReference type="Proteomes" id="UP001596434">
    <property type="component" value="Unassembled WGS sequence"/>
</dbReference>
<feature type="region of interest" description="Disordered" evidence="1">
    <location>
        <begin position="28"/>
        <end position="54"/>
    </location>
</feature>
<evidence type="ECO:0000256" key="1">
    <source>
        <dbReference type="SAM" id="MobiDB-lite"/>
    </source>
</evidence>
<proteinExistence type="predicted"/>
<comment type="caution">
    <text evidence="2">The sequence shown here is derived from an EMBL/GenBank/DDBJ whole genome shotgun (WGS) entry which is preliminary data.</text>
</comment>
<dbReference type="GeneID" id="96953865"/>
<dbReference type="InterPro" id="IPR021516">
    <property type="entry name" value="DUF3179"/>
</dbReference>
<evidence type="ECO:0000313" key="3">
    <source>
        <dbReference type="Proteomes" id="UP001596434"/>
    </source>
</evidence>
<organism evidence="2 3">
    <name type="scientific">Haloplanus litoreus</name>
    <dbReference type="NCBI Taxonomy" id="767515"/>
    <lineage>
        <taxon>Archaea</taxon>
        <taxon>Methanobacteriati</taxon>
        <taxon>Methanobacteriota</taxon>
        <taxon>Stenosarchaea group</taxon>
        <taxon>Halobacteria</taxon>
        <taxon>Halobacteriales</taxon>
        <taxon>Haloferacaceae</taxon>
        <taxon>Haloplanus</taxon>
    </lineage>
</organism>
<protein>
    <submittedName>
        <fullName evidence="2">DUF3179 domain-containing protein</fullName>
    </submittedName>
</protein>
<keyword evidence="3" id="KW-1185">Reference proteome</keyword>
<dbReference type="EMBL" id="JBHTAT010000001">
    <property type="protein sequence ID" value="MFC7255503.1"/>
    <property type="molecule type" value="Genomic_DNA"/>
</dbReference>
<dbReference type="Pfam" id="PF11376">
    <property type="entry name" value="DUF3179"/>
    <property type="match status" value="1"/>
</dbReference>
<reference evidence="2 3" key="1">
    <citation type="journal article" date="2019" name="Int. J. Syst. Evol. Microbiol.">
        <title>The Global Catalogue of Microorganisms (GCM) 10K type strain sequencing project: providing services to taxonomists for standard genome sequencing and annotation.</title>
        <authorList>
            <consortium name="The Broad Institute Genomics Platform"/>
            <consortium name="The Broad Institute Genome Sequencing Center for Infectious Disease"/>
            <person name="Wu L."/>
            <person name="Ma J."/>
        </authorList>
    </citation>
    <scope>NUCLEOTIDE SEQUENCE [LARGE SCALE GENOMIC DNA]</scope>
    <source>
        <strain evidence="2 3">GX21</strain>
    </source>
</reference>
<gene>
    <name evidence="2" type="ORF">ACFQKE_09405</name>
</gene>
<evidence type="ECO:0000313" key="2">
    <source>
        <dbReference type="EMBL" id="MFC7255503.1"/>
    </source>
</evidence>
<dbReference type="AlphaFoldDB" id="A0ABD5ZXS6"/>
<dbReference type="RefSeq" id="WP_379703732.1">
    <property type="nucleotide sequence ID" value="NZ_JBHTAT010000001.1"/>
</dbReference>
<name>A0ABD5ZXS6_9EURY</name>